<dbReference type="InterPro" id="IPR002575">
    <property type="entry name" value="Aminoglycoside_PTrfase"/>
</dbReference>
<keyword evidence="5" id="KW-0496">Mitochondrion</keyword>
<protein>
    <recommendedName>
        <fullName evidence="3">Altered inheritance of mitochondria protein 9, mitochondrial</fullName>
    </recommendedName>
    <alternativeName>
        <fullName evidence="6">Found in mitochondrial proteome protein 29</fullName>
    </alternativeName>
</protein>
<name>A0A7H8QWK8_TALRU</name>
<evidence type="ECO:0000256" key="2">
    <source>
        <dbReference type="ARBA" id="ARBA00005543"/>
    </source>
</evidence>
<evidence type="ECO:0000256" key="1">
    <source>
        <dbReference type="ARBA" id="ARBA00004173"/>
    </source>
</evidence>
<proteinExistence type="inferred from homology"/>
<organism evidence="8 9">
    <name type="scientific">Talaromyces rugulosus</name>
    <name type="common">Penicillium rugulosum</name>
    <dbReference type="NCBI Taxonomy" id="121627"/>
    <lineage>
        <taxon>Eukaryota</taxon>
        <taxon>Fungi</taxon>
        <taxon>Dikarya</taxon>
        <taxon>Ascomycota</taxon>
        <taxon>Pezizomycotina</taxon>
        <taxon>Eurotiomycetes</taxon>
        <taxon>Eurotiomycetidae</taxon>
        <taxon>Eurotiales</taxon>
        <taxon>Trichocomaceae</taxon>
        <taxon>Talaromyces</taxon>
        <taxon>Talaromyces sect. Islandici</taxon>
    </lineage>
</organism>
<dbReference type="PANTHER" id="PTHR36091">
    <property type="entry name" value="ALTERED INHERITANCE OF MITOCHONDRIA PROTEIN 9, MITOCHONDRIAL"/>
    <property type="match status" value="1"/>
</dbReference>
<dbReference type="RefSeq" id="XP_035344638.1">
    <property type="nucleotide sequence ID" value="XM_035488745.1"/>
</dbReference>
<accession>A0A7H8QWK8</accession>
<evidence type="ECO:0000256" key="6">
    <source>
        <dbReference type="ARBA" id="ARBA00031849"/>
    </source>
</evidence>
<evidence type="ECO:0000256" key="3">
    <source>
        <dbReference type="ARBA" id="ARBA00016197"/>
    </source>
</evidence>
<dbReference type="OrthoDB" id="2831558at2759"/>
<dbReference type="InterPro" id="IPR011009">
    <property type="entry name" value="Kinase-like_dom_sf"/>
</dbReference>
<dbReference type="SUPFAM" id="SSF56112">
    <property type="entry name" value="Protein kinase-like (PK-like)"/>
    <property type="match status" value="1"/>
</dbReference>
<dbReference type="PANTHER" id="PTHR36091:SF1">
    <property type="entry name" value="ALTERED INHERITANCE OF MITOCHONDRIA PROTEIN 9, MITOCHONDRIAL"/>
    <property type="match status" value="1"/>
</dbReference>
<comment type="subcellular location">
    <subcellularLocation>
        <location evidence="1">Mitochondrion</location>
    </subcellularLocation>
</comment>
<dbReference type="Gene3D" id="3.90.1200.10">
    <property type="match status" value="1"/>
</dbReference>
<dbReference type="KEGG" id="trg:TRUGW13939_05584"/>
<evidence type="ECO:0000256" key="5">
    <source>
        <dbReference type="ARBA" id="ARBA00023128"/>
    </source>
</evidence>
<comment type="similarity">
    <text evidence="2">Belongs to the AIM9 family.</text>
</comment>
<dbReference type="EMBL" id="CP055900">
    <property type="protein sequence ID" value="QKX58460.1"/>
    <property type="molecule type" value="Genomic_DNA"/>
</dbReference>
<feature type="domain" description="Aminoglycoside phosphotransferase" evidence="7">
    <location>
        <begin position="73"/>
        <end position="342"/>
    </location>
</feature>
<evidence type="ECO:0000313" key="9">
    <source>
        <dbReference type="Proteomes" id="UP000509510"/>
    </source>
</evidence>
<keyword evidence="4" id="KW-0809">Transit peptide</keyword>
<keyword evidence="9" id="KW-1185">Reference proteome</keyword>
<dbReference type="Pfam" id="PF01636">
    <property type="entry name" value="APH"/>
    <property type="match status" value="1"/>
</dbReference>
<dbReference type="GeneID" id="55993081"/>
<dbReference type="AlphaFoldDB" id="A0A7H8QWK8"/>
<dbReference type="Proteomes" id="UP000509510">
    <property type="component" value="Chromosome III"/>
</dbReference>
<dbReference type="InterPro" id="IPR051035">
    <property type="entry name" value="Mito_inheritance_9"/>
</dbReference>
<dbReference type="GO" id="GO:0005739">
    <property type="term" value="C:mitochondrion"/>
    <property type="evidence" value="ECO:0007669"/>
    <property type="project" value="UniProtKB-SubCell"/>
</dbReference>
<sequence length="519" mass="58914">MLHSHSEAPFHEHVFKSTHIRSELDPHNYTSGRWLRDDKNERDMRYIGFDFSALCGRILELCPGAGSISSCEKIEGGFNRVFIFTLNNSKRIVARLPFTLAGPSQLTTSSEVATIKYLQVKTSIPIPTILDWNNESSNFIGSEYIIMEHAEGVQLHQKWPKMSSSARVKCIDAIYRTLKEMVDLEFPACGSVNFDWRLQADFKKLPLGDVFCVGPHCAPWYWNCNTSEPRYYHNTHPNQGPWTTLDKYSDGLVDASISRIPPCDSAAEKRASYHGSVQAHLDLLKHTRSVLKQMCADPRIQAAATPTLFHPDLQKRNIFVSEDDPSKITGIIDWQSASIEPAFWYADEVPDFATPDDFENNVCAKAFDACSRFSTPKLSGPRLMDENIFRPFIYSYRTWKDGAVGMRHELIETTQRWNELGFKGSSPYVLPSPSELAQHRREYKLFVAAQELKHDLASLLNTATDGWVPPDSWEATESAHKEVFDGMLTAVLTNKNPDDDEPVKDEVVLRSIWPYDLPS</sequence>
<evidence type="ECO:0000256" key="4">
    <source>
        <dbReference type="ARBA" id="ARBA00022946"/>
    </source>
</evidence>
<evidence type="ECO:0000259" key="7">
    <source>
        <dbReference type="Pfam" id="PF01636"/>
    </source>
</evidence>
<gene>
    <name evidence="8" type="ORF">TRUGW13939_05584</name>
</gene>
<evidence type="ECO:0000313" key="8">
    <source>
        <dbReference type="EMBL" id="QKX58460.1"/>
    </source>
</evidence>
<reference evidence="9" key="1">
    <citation type="submission" date="2020-06" db="EMBL/GenBank/DDBJ databases">
        <title>A chromosome-scale genome assembly of Talaromyces rugulosus W13939.</title>
        <authorList>
            <person name="Wang B."/>
            <person name="Guo L."/>
            <person name="Ye K."/>
            <person name="Wang L."/>
        </authorList>
    </citation>
    <scope>NUCLEOTIDE SEQUENCE [LARGE SCALE GENOMIC DNA]</scope>
    <source>
        <strain evidence="9">W13939</strain>
    </source>
</reference>